<dbReference type="VEuPathDB" id="FungiDB:PV10_02611"/>
<evidence type="ECO:0000256" key="1">
    <source>
        <dbReference type="SAM" id="MobiDB-lite"/>
    </source>
</evidence>
<feature type="region of interest" description="Disordered" evidence="1">
    <location>
        <begin position="1"/>
        <end position="85"/>
    </location>
</feature>
<dbReference type="Proteomes" id="UP000288859">
    <property type="component" value="Unassembled WGS sequence"/>
</dbReference>
<comment type="caution">
    <text evidence="2">The sequence shown here is derived from an EMBL/GenBank/DDBJ whole genome shotgun (WGS) entry which is preliminary data.</text>
</comment>
<reference evidence="2 3" key="1">
    <citation type="submission" date="2017-03" db="EMBL/GenBank/DDBJ databases">
        <title>Genomes of endolithic fungi from Antarctica.</title>
        <authorList>
            <person name="Coleine C."/>
            <person name="Masonjones S."/>
            <person name="Stajich J.E."/>
        </authorList>
    </citation>
    <scope>NUCLEOTIDE SEQUENCE [LARGE SCALE GENOMIC DNA]</scope>
    <source>
        <strain evidence="2 3">CCFEE 6314</strain>
    </source>
</reference>
<feature type="compositionally biased region" description="Basic and acidic residues" evidence="1">
    <location>
        <begin position="28"/>
        <end position="38"/>
    </location>
</feature>
<dbReference type="PANTHER" id="PTHR37540:SF5">
    <property type="entry name" value="TRANSCRIPTION FACTOR DOMAIN-CONTAINING PROTEIN"/>
    <property type="match status" value="1"/>
</dbReference>
<protein>
    <recommendedName>
        <fullName evidence="4">Transcription factor domain-containing protein</fullName>
    </recommendedName>
</protein>
<dbReference type="EMBL" id="NAJM01000059">
    <property type="protein sequence ID" value="RVX66552.1"/>
    <property type="molecule type" value="Genomic_DNA"/>
</dbReference>
<organism evidence="2 3">
    <name type="scientific">Exophiala mesophila</name>
    <name type="common">Black yeast-like fungus</name>
    <dbReference type="NCBI Taxonomy" id="212818"/>
    <lineage>
        <taxon>Eukaryota</taxon>
        <taxon>Fungi</taxon>
        <taxon>Dikarya</taxon>
        <taxon>Ascomycota</taxon>
        <taxon>Pezizomycotina</taxon>
        <taxon>Eurotiomycetes</taxon>
        <taxon>Chaetothyriomycetidae</taxon>
        <taxon>Chaetothyriales</taxon>
        <taxon>Herpotrichiellaceae</taxon>
        <taxon>Exophiala</taxon>
    </lineage>
</organism>
<sequence length="598" mass="67355">MPPKGRQPSSPDSPFLFVNEDASTVNRTTKDAQVDRTKQSHVQRQNFMRKRRLREGQDTQRLSSNLSPPATSPATPIVSQDAPPSSTSVFLQGHGYFDHMENFSVSEAMLSSTSPQSQPDVLDPRLFGDLFGSQASSPMSSVAPLRGFDALQIHQATPSFESLRLPYGASSPALISMSGATTPMLATQIMSSPPATDQRILEQWAPHLIRHYNTVVLPEKFWLDTRKVTMGRMRHAGYIHADMQTCMAESAHLYAYLASAATHMIVREGRLLLPGASDNDARHVSTFFKTKAIRALRARLGTGYLDHRLAMDVHRLYSSTILFENVEAAEPHFHALISMIEQLGGTETFDDYQLETLIHVDLEAAMRYCAVPRLAVDWDPGPLSEEQMHMIEGRRNRHGNTASGFEEICRSENIYLSESDTFADLVQLVDMSNYLMEVHDYERRQQKWLNRRYSAILNRILSSLFFQETDDTSCALKIATVIWLATSSSFHLKTRGTWASTLVPMVRQRLEATNLDRSWRPHTEVLLWIATFAGICACACDAHDAQWFTNLAKETATSAGINNLAALEDLFSRFLYDPLSQRSYMVNFSRRMWGSQGF</sequence>
<feature type="compositionally biased region" description="Polar residues" evidence="1">
    <location>
        <begin position="59"/>
        <end position="85"/>
    </location>
</feature>
<dbReference type="OrthoDB" id="4134774at2759"/>
<evidence type="ECO:0008006" key="4">
    <source>
        <dbReference type="Google" id="ProtNLM"/>
    </source>
</evidence>
<evidence type="ECO:0000313" key="3">
    <source>
        <dbReference type="Proteomes" id="UP000288859"/>
    </source>
</evidence>
<name>A0A438MSA9_EXOME</name>
<dbReference type="AlphaFoldDB" id="A0A438MSA9"/>
<dbReference type="PANTHER" id="PTHR37540">
    <property type="entry name" value="TRANSCRIPTION FACTOR (ACR-2), PUTATIVE-RELATED-RELATED"/>
    <property type="match status" value="1"/>
</dbReference>
<evidence type="ECO:0000313" key="2">
    <source>
        <dbReference type="EMBL" id="RVX66552.1"/>
    </source>
</evidence>
<proteinExistence type="predicted"/>
<accession>A0A438MSA9</accession>
<gene>
    <name evidence="2" type="ORF">B0A52_09428</name>
</gene>